<keyword evidence="3" id="KW-1185">Reference proteome</keyword>
<sequence>MGGALSAASAILVPEIDVIVAFYGDPSPVKATVQAHFVDPSQTTCGDFGEYGRNRRFNGSLGEVTEEHRSDFGEYTSESRHLR</sequence>
<dbReference type="EMBL" id="JAUJYN010000013">
    <property type="protein sequence ID" value="KAK1258694.1"/>
    <property type="molecule type" value="Genomic_DNA"/>
</dbReference>
<gene>
    <name evidence="2" type="ORF">QJS04_geneDACA022012</name>
</gene>
<evidence type="ECO:0000313" key="3">
    <source>
        <dbReference type="Proteomes" id="UP001179952"/>
    </source>
</evidence>
<accession>A0AAV9A3F7</accession>
<reference evidence="2" key="1">
    <citation type="journal article" date="2023" name="Nat. Commun.">
        <title>Diploid and tetraploid genomes of Acorus and the evolution of monocots.</title>
        <authorList>
            <person name="Ma L."/>
            <person name="Liu K.W."/>
            <person name="Li Z."/>
            <person name="Hsiao Y.Y."/>
            <person name="Qi Y."/>
            <person name="Fu T."/>
            <person name="Tang G.D."/>
            <person name="Zhang D."/>
            <person name="Sun W.H."/>
            <person name="Liu D.K."/>
            <person name="Li Y."/>
            <person name="Chen G.Z."/>
            <person name="Liu X.D."/>
            <person name="Liao X.Y."/>
            <person name="Jiang Y.T."/>
            <person name="Yu X."/>
            <person name="Hao Y."/>
            <person name="Huang J."/>
            <person name="Zhao X.W."/>
            <person name="Ke S."/>
            <person name="Chen Y.Y."/>
            <person name="Wu W.L."/>
            <person name="Hsu J.L."/>
            <person name="Lin Y.F."/>
            <person name="Huang M.D."/>
            <person name="Li C.Y."/>
            <person name="Huang L."/>
            <person name="Wang Z.W."/>
            <person name="Zhao X."/>
            <person name="Zhong W.Y."/>
            <person name="Peng D.H."/>
            <person name="Ahmad S."/>
            <person name="Lan S."/>
            <person name="Zhang J.S."/>
            <person name="Tsai W.C."/>
            <person name="Van de Peer Y."/>
            <person name="Liu Z.J."/>
        </authorList>
    </citation>
    <scope>NUCLEOTIDE SEQUENCE</scope>
    <source>
        <strain evidence="2">SCP</strain>
    </source>
</reference>
<protein>
    <submittedName>
        <fullName evidence="2">Uncharacterized protein</fullName>
    </submittedName>
</protein>
<proteinExistence type="predicted"/>
<organism evidence="2 3">
    <name type="scientific">Acorus gramineus</name>
    <name type="common">Dwarf sweet flag</name>
    <dbReference type="NCBI Taxonomy" id="55184"/>
    <lineage>
        <taxon>Eukaryota</taxon>
        <taxon>Viridiplantae</taxon>
        <taxon>Streptophyta</taxon>
        <taxon>Embryophyta</taxon>
        <taxon>Tracheophyta</taxon>
        <taxon>Spermatophyta</taxon>
        <taxon>Magnoliopsida</taxon>
        <taxon>Liliopsida</taxon>
        <taxon>Acoraceae</taxon>
        <taxon>Acorus</taxon>
    </lineage>
</organism>
<reference evidence="2" key="2">
    <citation type="submission" date="2023-06" db="EMBL/GenBank/DDBJ databases">
        <authorList>
            <person name="Ma L."/>
            <person name="Liu K.-W."/>
            <person name="Li Z."/>
            <person name="Hsiao Y.-Y."/>
            <person name="Qi Y."/>
            <person name="Fu T."/>
            <person name="Tang G."/>
            <person name="Zhang D."/>
            <person name="Sun W.-H."/>
            <person name="Liu D.-K."/>
            <person name="Li Y."/>
            <person name="Chen G.-Z."/>
            <person name="Liu X.-D."/>
            <person name="Liao X.-Y."/>
            <person name="Jiang Y.-T."/>
            <person name="Yu X."/>
            <person name="Hao Y."/>
            <person name="Huang J."/>
            <person name="Zhao X.-W."/>
            <person name="Ke S."/>
            <person name="Chen Y.-Y."/>
            <person name="Wu W.-L."/>
            <person name="Hsu J.-L."/>
            <person name="Lin Y.-F."/>
            <person name="Huang M.-D."/>
            <person name="Li C.-Y."/>
            <person name="Huang L."/>
            <person name="Wang Z.-W."/>
            <person name="Zhao X."/>
            <person name="Zhong W.-Y."/>
            <person name="Peng D.-H."/>
            <person name="Ahmad S."/>
            <person name="Lan S."/>
            <person name="Zhang J.-S."/>
            <person name="Tsai W.-C."/>
            <person name="Van De Peer Y."/>
            <person name="Liu Z.-J."/>
        </authorList>
    </citation>
    <scope>NUCLEOTIDE SEQUENCE</scope>
    <source>
        <strain evidence="2">SCP</strain>
        <tissue evidence="2">Leaves</tissue>
    </source>
</reference>
<evidence type="ECO:0000313" key="2">
    <source>
        <dbReference type="EMBL" id="KAK1258694.1"/>
    </source>
</evidence>
<dbReference type="Proteomes" id="UP001179952">
    <property type="component" value="Unassembled WGS sequence"/>
</dbReference>
<feature type="compositionally biased region" description="Basic and acidic residues" evidence="1">
    <location>
        <begin position="65"/>
        <end position="83"/>
    </location>
</feature>
<evidence type="ECO:0000256" key="1">
    <source>
        <dbReference type="SAM" id="MobiDB-lite"/>
    </source>
</evidence>
<dbReference type="AlphaFoldDB" id="A0AAV9A3F7"/>
<comment type="caution">
    <text evidence="2">The sequence shown here is derived from an EMBL/GenBank/DDBJ whole genome shotgun (WGS) entry which is preliminary data.</text>
</comment>
<feature type="region of interest" description="Disordered" evidence="1">
    <location>
        <begin position="62"/>
        <end position="83"/>
    </location>
</feature>
<name>A0AAV9A3F7_ACOGR</name>